<dbReference type="InterPro" id="IPR003343">
    <property type="entry name" value="Big_2"/>
</dbReference>
<evidence type="ECO:0000256" key="3">
    <source>
        <dbReference type="ARBA" id="ARBA00022801"/>
    </source>
</evidence>
<evidence type="ECO:0000256" key="1">
    <source>
        <dbReference type="ARBA" id="ARBA00011073"/>
    </source>
</evidence>
<comment type="caution">
    <text evidence="9">The sequence shown here is derived from an EMBL/GenBank/DDBJ whole genome shotgun (WGS) entry which is preliminary data.</text>
</comment>
<evidence type="ECO:0000256" key="2">
    <source>
        <dbReference type="ARBA" id="ARBA00022670"/>
    </source>
</evidence>
<keyword evidence="3 5" id="KW-0378">Hydrolase</keyword>
<feature type="compositionally biased region" description="Polar residues" evidence="7">
    <location>
        <begin position="65"/>
        <end position="79"/>
    </location>
</feature>
<evidence type="ECO:0000259" key="8">
    <source>
        <dbReference type="SMART" id="SM00635"/>
    </source>
</evidence>
<dbReference type="PROSITE" id="PS00136">
    <property type="entry name" value="SUBTILASE_ASP"/>
    <property type="match status" value="1"/>
</dbReference>
<dbReference type="SMART" id="SM00635">
    <property type="entry name" value="BID_2"/>
    <property type="match status" value="1"/>
</dbReference>
<accession>A0AAW3JSS7</accession>
<dbReference type="SUPFAM" id="SSF49373">
    <property type="entry name" value="Invasin/intimin cell-adhesion fragments"/>
    <property type="match status" value="1"/>
</dbReference>
<evidence type="ECO:0000313" key="10">
    <source>
        <dbReference type="Proteomes" id="UP000050833"/>
    </source>
</evidence>
<feature type="compositionally biased region" description="Low complexity" evidence="7">
    <location>
        <begin position="625"/>
        <end position="639"/>
    </location>
</feature>
<keyword evidence="4 5" id="KW-0720">Serine protease</keyword>
<dbReference type="AlphaFoldDB" id="A0AAW3JSS7"/>
<keyword evidence="10" id="KW-1185">Reference proteome</keyword>
<dbReference type="GO" id="GO:0006508">
    <property type="term" value="P:proteolysis"/>
    <property type="evidence" value="ECO:0007669"/>
    <property type="project" value="UniProtKB-KW"/>
</dbReference>
<dbReference type="InterPro" id="IPR050131">
    <property type="entry name" value="Peptidase_S8_subtilisin-like"/>
</dbReference>
<evidence type="ECO:0000256" key="4">
    <source>
        <dbReference type="ARBA" id="ARBA00022825"/>
    </source>
</evidence>
<feature type="compositionally biased region" description="Low complexity" evidence="7">
    <location>
        <begin position="546"/>
        <end position="586"/>
    </location>
</feature>
<dbReference type="EMBL" id="LLKB01000001">
    <property type="protein sequence ID" value="KQC85747.1"/>
    <property type="molecule type" value="Genomic_DNA"/>
</dbReference>
<proteinExistence type="inferred from homology"/>
<organism evidence="9 10">
    <name type="scientific">Butyribacter intestini</name>
    <dbReference type="NCBI Taxonomy" id="1703332"/>
    <lineage>
        <taxon>Bacteria</taxon>
        <taxon>Bacillati</taxon>
        <taxon>Bacillota</taxon>
        <taxon>Clostridia</taxon>
        <taxon>Lachnospirales</taxon>
        <taxon>Lachnospiraceae</taxon>
        <taxon>Butyribacter</taxon>
    </lineage>
</organism>
<comment type="similarity">
    <text evidence="1 5 6">Belongs to the peptidase S8 family.</text>
</comment>
<protein>
    <recommendedName>
        <fullName evidence="8">BIG2 domain-containing protein</fullName>
    </recommendedName>
</protein>
<name>A0AAW3JSS7_9FIRM</name>
<keyword evidence="2 5" id="KW-0645">Protease</keyword>
<dbReference type="PROSITE" id="PS00138">
    <property type="entry name" value="SUBTILASE_SER"/>
    <property type="match status" value="1"/>
</dbReference>
<evidence type="ECO:0000256" key="7">
    <source>
        <dbReference type="SAM" id="MobiDB-lite"/>
    </source>
</evidence>
<feature type="compositionally biased region" description="Polar residues" evidence="7">
    <location>
        <begin position="640"/>
        <end position="658"/>
    </location>
</feature>
<feature type="active site" description="Charge relay system" evidence="5">
    <location>
        <position position="478"/>
    </location>
</feature>
<dbReference type="Gene3D" id="2.60.40.1080">
    <property type="match status" value="1"/>
</dbReference>
<feature type="active site" description="Charge relay system" evidence="5">
    <location>
        <position position="314"/>
    </location>
</feature>
<dbReference type="Proteomes" id="UP000050833">
    <property type="component" value="Unassembled WGS sequence"/>
</dbReference>
<evidence type="ECO:0000256" key="5">
    <source>
        <dbReference type="PROSITE-ProRule" id="PRU01240"/>
    </source>
</evidence>
<evidence type="ECO:0000313" key="9">
    <source>
        <dbReference type="EMBL" id="KQC85747.1"/>
    </source>
</evidence>
<dbReference type="InterPro" id="IPR023827">
    <property type="entry name" value="Peptidase_S8_Asp-AS"/>
</dbReference>
<dbReference type="PANTHER" id="PTHR43806">
    <property type="entry name" value="PEPTIDASE S8"/>
    <property type="match status" value="1"/>
</dbReference>
<gene>
    <name evidence="9" type="ORF">APZ18_00625</name>
</gene>
<dbReference type="InterPro" id="IPR023828">
    <property type="entry name" value="Peptidase_S8_Ser-AS"/>
</dbReference>
<dbReference type="InterPro" id="IPR008964">
    <property type="entry name" value="Invasin/intimin_cell_adhesion"/>
</dbReference>
<evidence type="ECO:0000256" key="6">
    <source>
        <dbReference type="RuleBase" id="RU003355"/>
    </source>
</evidence>
<feature type="region of interest" description="Disordered" evidence="7">
    <location>
        <begin position="546"/>
        <end position="658"/>
    </location>
</feature>
<sequence length="828" mass="88529">MRKKSVKKISAIAGVIITLSLGLQEVCGGSISNTDPDVGLEKSFATGSVSAGGKVEYGSDTVQKSTYSGSGNNTQTVSYKSKKSDGDNKTSDKAVIVDDENAYKENDNRIMIEYREGTKEPKEIKKYAYKEKDVTELIKVYKIKSEKYIKKVIDIAKRCGSDIQAAQPDYKVRIASNSETSSNKVSVKSSGSTKDYYADGSQWALKNNGTFTSPSSEYKDSNITAVEGVDLNAEEAWTAINNASETISKNDDSVVVAVVDTGIDYTNDEIKNVIWKNSDETENGSDSDGNGYTDDTIGWNFTNSGNNPYDDNGHGTAIAGVLAAADDNTGVVGIASDIDIKLMPVKALDSEGESTMSTLIQGIVYADNNGADICNCSWGGESGMADIFNNMIMENVIAQSDMLFVVAAGNESKNIDRLTYTPASYSEDNLITVGSIEWDGSLSWFSNYGTRKVEMCAPGAAIYTTAVGGGYTCEWGTSFSAPYVAGVAALAKAAAGNIDGKGLKELLCNTDNMKLLSNLKYYVTYAGIPDASKVVNAALEYRQTAGATAEPTQTAAPQPSASSSSEVLATETPKVTETPVETTKAPSITAAPEITDGQSGTTATETPQETSTPDVTETPIPDVMQTPTPQITETPTITESPQVTETPEQQSDTVTKTGNIKISSSKSIYKKYKQKLNVQISGNVSAVKYAEGKKAASFFKDDDGSYIYVNSKKFTINASKPGWYTVYVKSTAGNEYTKNIFADVKIVKLSKSKINISKGAGKKLTAYLQGYKKYAGKLSGKIYFKSSNKKIITVNKTTGKIKAKAKGKAVITAYTKNGKSANCTVVCR</sequence>
<dbReference type="SUPFAM" id="SSF52743">
    <property type="entry name" value="Subtilisin-like"/>
    <property type="match status" value="1"/>
</dbReference>
<dbReference type="Pfam" id="PF02368">
    <property type="entry name" value="Big_2"/>
    <property type="match status" value="1"/>
</dbReference>
<reference evidence="9 10" key="1">
    <citation type="submission" date="2015-10" db="EMBL/GenBank/DDBJ databases">
        <title>Butyribacter intestini gen. nov., sp. nov., a butyric acid-producing bacterium of the family Lachnospiraceae isolated from the human faeces.</title>
        <authorList>
            <person name="Zou Y."/>
            <person name="Xue W."/>
            <person name="Luo G."/>
            <person name="Lv M."/>
        </authorList>
    </citation>
    <scope>NUCLEOTIDE SEQUENCE [LARGE SCALE GENOMIC DNA]</scope>
    <source>
        <strain evidence="9 10">TF01-11</strain>
    </source>
</reference>
<dbReference type="Gene3D" id="3.40.50.200">
    <property type="entry name" value="Peptidase S8/S53 domain"/>
    <property type="match status" value="1"/>
</dbReference>
<dbReference type="InterPro" id="IPR000209">
    <property type="entry name" value="Peptidase_S8/S53_dom"/>
</dbReference>
<dbReference type="InterPro" id="IPR022398">
    <property type="entry name" value="Peptidase_S8_His-AS"/>
</dbReference>
<dbReference type="InterPro" id="IPR036852">
    <property type="entry name" value="Peptidase_S8/S53_dom_sf"/>
</dbReference>
<dbReference type="PROSITE" id="PS51892">
    <property type="entry name" value="SUBTILASE"/>
    <property type="match status" value="1"/>
</dbReference>
<dbReference type="PRINTS" id="PR00723">
    <property type="entry name" value="SUBTILISIN"/>
</dbReference>
<dbReference type="RefSeq" id="WP_055940581.1">
    <property type="nucleotide sequence ID" value="NZ_JAQDCV010000006.1"/>
</dbReference>
<dbReference type="PROSITE" id="PS00137">
    <property type="entry name" value="SUBTILASE_HIS"/>
    <property type="match status" value="1"/>
</dbReference>
<dbReference type="InterPro" id="IPR015500">
    <property type="entry name" value="Peptidase_S8_subtilisin-rel"/>
</dbReference>
<dbReference type="GO" id="GO:0004252">
    <property type="term" value="F:serine-type endopeptidase activity"/>
    <property type="evidence" value="ECO:0007669"/>
    <property type="project" value="UniProtKB-UniRule"/>
</dbReference>
<feature type="compositionally biased region" description="Low complexity" evidence="7">
    <location>
        <begin position="601"/>
        <end position="613"/>
    </location>
</feature>
<feature type="active site" description="Charge relay system" evidence="5">
    <location>
        <position position="260"/>
    </location>
</feature>
<feature type="region of interest" description="Disordered" evidence="7">
    <location>
        <begin position="65"/>
        <end position="91"/>
    </location>
</feature>
<dbReference type="Pfam" id="PF00082">
    <property type="entry name" value="Peptidase_S8"/>
    <property type="match status" value="1"/>
</dbReference>
<feature type="domain" description="BIG2" evidence="8">
    <location>
        <begin position="743"/>
        <end position="825"/>
    </location>
</feature>
<feature type="compositionally biased region" description="Basic and acidic residues" evidence="7">
    <location>
        <begin position="82"/>
        <end position="91"/>
    </location>
</feature>
<dbReference type="PANTHER" id="PTHR43806:SF11">
    <property type="entry name" value="CEREVISIN-RELATED"/>
    <property type="match status" value="1"/>
</dbReference>